<dbReference type="KEGG" id="dtm:BJL86_0068"/>
<accession>A0A173LGG5</accession>
<evidence type="ECO:0008006" key="4">
    <source>
        <dbReference type="Google" id="ProtNLM"/>
    </source>
</evidence>
<reference evidence="2 3" key="1">
    <citation type="submission" date="2016-06" db="EMBL/GenBank/DDBJ databases">
        <title>Complete genome sequence of a saline-alkali tolerant type strain Dietzia timorensis ID05-A0528T.</title>
        <authorList>
            <person name="Wu X."/>
        </authorList>
    </citation>
    <scope>NUCLEOTIDE SEQUENCE [LARGE SCALE GENOMIC DNA]</scope>
    <source>
        <strain evidence="2 3">ID05-A0528</strain>
    </source>
</reference>
<dbReference type="Proteomes" id="UP000186104">
    <property type="component" value="Chromosome"/>
</dbReference>
<name>A0A173LGG5_9ACTN</name>
<feature type="region of interest" description="Disordered" evidence="1">
    <location>
        <begin position="1"/>
        <end position="66"/>
    </location>
</feature>
<evidence type="ECO:0000313" key="3">
    <source>
        <dbReference type="Proteomes" id="UP000186104"/>
    </source>
</evidence>
<protein>
    <recommendedName>
        <fullName evidence="4">Tyr recombinase domain-containing protein</fullName>
    </recommendedName>
</protein>
<feature type="compositionally biased region" description="Basic and acidic residues" evidence="1">
    <location>
        <begin position="54"/>
        <end position="66"/>
    </location>
</feature>
<keyword evidence="3" id="KW-1185">Reference proteome</keyword>
<proteinExistence type="predicted"/>
<dbReference type="EMBL" id="CP015961">
    <property type="protein sequence ID" value="ANI90879.1"/>
    <property type="molecule type" value="Genomic_DNA"/>
</dbReference>
<gene>
    <name evidence="2" type="ORF">BJL86_0068</name>
</gene>
<dbReference type="RefSeq" id="WP_067473765.1">
    <property type="nucleotide sequence ID" value="NZ_CP015961.1"/>
</dbReference>
<evidence type="ECO:0000313" key="2">
    <source>
        <dbReference type="EMBL" id="ANI90879.1"/>
    </source>
</evidence>
<sequence>MGRFPAPAASPDPDRNDGADEGQFEAAEPVGFGLVRSSPAPDARNEWGFPVRGGTDKAGSDADDARDARRQRLETANMVIASSPWSADAKRAAIELQLRTRTPKSAKNDVGACGALARYLVDEALGAGTFSVERALRRSAIDRYIAIQRERGIGEGTLRSRRSQLRAAARIMHPGEHVAGEEHRLGRSRAKIPATHAEVASWYRLAQTISAPKATVMTMMLDLGTGVGARASEMNRLTGNDVRVHRLPEGRQLVAVTLTNSQGRRREVPFFDPRQGDRVLARAEQVGTGPLFAGDRNVLNRVREHLVSKGHRTDFHSARLRYRWIVDLSAMLLPPAAFIQLADAYESPDVGDLRPFLPTYRVDQHVRLLDSHGKDA</sequence>
<organism evidence="2 3">
    <name type="scientific">Dietzia timorensis</name>
    <dbReference type="NCBI Taxonomy" id="499555"/>
    <lineage>
        <taxon>Bacteria</taxon>
        <taxon>Bacillati</taxon>
        <taxon>Actinomycetota</taxon>
        <taxon>Actinomycetes</taxon>
        <taxon>Mycobacteriales</taxon>
        <taxon>Dietziaceae</taxon>
        <taxon>Dietzia</taxon>
    </lineage>
</organism>
<evidence type="ECO:0000256" key="1">
    <source>
        <dbReference type="SAM" id="MobiDB-lite"/>
    </source>
</evidence>
<dbReference type="AlphaFoldDB" id="A0A173LGG5"/>